<dbReference type="Proteomes" id="UP000035760">
    <property type="component" value="Unassembled WGS sequence"/>
</dbReference>
<organism evidence="1 2">
    <name type="scientific">Candidatus Competibacter denitrificans Run_A_D11</name>
    <dbReference type="NCBI Taxonomy" id="1400863"/>
    <lineage>
        <taxon>Bacteria</taxon>
        <taxon>Pseudomonadati</taxon>
        <taxon>Pseudomonadota</taxon>
        <taxon>Gammaproteobacteria</taxon>
        <taxon>Candidatus Competibacteraceae</taxon>
        <taxon>Candidatus Competibacter</taxon>
    </lineage>
</organism>
<comment type="caution">
    <text evidence="1">The sequence shown here is derived from an EMBL/GenBank/DDBJ whole genome shotgun (WGS) entry which is preliminary data.</text>
</comment>
<accession>W6MDT2</accession>
<evidence type="ECO:0008006" key="3">
    <source>
        <dbReference type="Google" id="ProtNLM"/>
    </source>
</evidence>
<sequence>MNASEQHVKQLTAIGFLAVGQGLNAEGEAIFNGLKVYRPDSEYPLIGLALNHIGARRHDAALSILTGQALKINPASAVAKCFVGLALKLAGRAPESERWLKEVVATADDRDAKALAENLLSEAS</sequence>
<dbReference type="OrthoDB" id="5624345at2"/>
<evidence type="ECO:0000313" key="1">
    <source>
        <dbReference type="EMBL" id="CDI03408.1"/>
    </source>
</evidence>
<reference evidence="1" key="1">
    <citation type="submission" date="2013-07" db="EMBL/GenBank/DDBJ databases">
        <authorList>
            <person name="McIlroy S."/>
        </authorList>
    </citation>
    <scope>NUCLEOTIDE SEQUENCE [LARGE SCALE GENOMIC DNA]</scope>
    <source>
        <strain evidence="1">Run_A_D11</strain>
    </source>
</reference>
<dbReference type="SUPFAM" id="SSF48452">
    <property type="entry name" value="TPR-like"/>
    <property type="match status" value="1"/>
</dbReference>
<reference evidence="1" key="2">
    <citation type="submission" date="2014-03" db="EMBL/GenBank/DDBJ databases">
        <title>Candidatus Competibacter-lineage genomes retrieved from metagenomes reveal functional metabolic diversity.</title>
        <authorList>
            <person name="McIlroy S.J."/>
            <person name="Albertsen M."/>
            <person name="Andresen E.K."/>
            <person name="Saunders A.M."/>
            <person name="Kristiansen R."/>
            <person name="Stokholm-Bjerregaard M."/>
            <person name="Nielsen K.L."/>
            <person name="Nielsen P.H."/>
        </authorList>
    </citation>
    <scope>NUCLEOTIDE SEQUENCE</scope>
    <source>
        <strain evidence="1">Run_A_D11</strain>
    </source>
</reference>
<dbReference type="AlphaFoldDB" id="W6MDT2"/>
<dbReference type="RefSeq" id="WP_048674121.1">
    <property type="nucleotide sequence ID" value="NZ_CBTJ020000057.1"/>
</dbReference>
<name>W6MDT2_9GAMM</name>
<gene>
    <name evidence="1" type="ORF">BN873_490017</name>
</gene>
<dbReference type="EMBL" id="CBTJ020000057">
    <property type="protein sequence ID" value="CDI03408.1"/>
    <property type="molecule type" value="Genomic_DNA"/>
</dbReference>
<keyword evidence="2" id="KW-1185">Reference proteome</keyword>
<proteinExistence type="predicted"/>
<evidence type="ECO:0000313" key="2">
    <source>
        <dbReference type="Proteomes" id="UP000035760"/>
    </source>
</evidence>
<protein>
    <recommendedName>
        <fullName evidence="3">Type III secretion protein</fullName>
    </recommendedName>
</protein>
<dbReference type="InterPro" id="IPR011990">
    <property type="entry name" value="TPR-like_helical_dom_sf"/>
</dbReference>
<dbReference type="Gene3D" id="1.25.40.10">
    <property type="entry name" value="Tetratricopeptide repeat domain"/>
    <property type="match status" value="1"/>
</dbReference>
<dbReference type="STRING" id="1400863.BN873_490017"/>